<dbReference type="OrthoDB" id="9788224at2"/>
<evidence type="ECO:0000259" key="3">
    <source>
        <dbReference type="SMART" id="SM00829"/>
    </source>
</evidence>
<comment type="caution">
    <text evidence="4">The sequence shown here is derived from an EMBL/GenBank/DDBJ whole genome shotgun (WGS) entry which is preliminary data.</text>
</comment>
<accession>N9RRC5</accession>
<dbReference type="CDD" id="cd08292">
    <property type="entry name" value="ETR_like_2"/>
    <property type="match status" value="1"/>
</dbReference>
<dbReference type="InterPro" id="IPR036291">
    <property type="entry name" value="NAD(P)-bd_dom_sf"/>
</dbReference>
<feature type="domain" description="Enoyl reductase (ER)" evidence="3">
    <location>
        <begin position="11"/>
        <end position="323"/>
    </location>
</feature>
<dbReference type="SMART" id="SM00829">
    <property type="entry name" value="PKS_ER"/>
    <property type="match status" value="1"/>
</dbReference>
<proteinExistence type="predicted"/>
<dbReference type="HOGENOM" id="CLU_026673_3_1_6"/>
<protein>
    <recommendedName>
        <fullName evidence="3">Enoyl reductase (ER) domain-containing protein</fullName>
    </recommendedName>
</protein>
<dbReference type="PANTHER" id="PTHR48106:SF2">
    <property type="entry name" value="ZN2+-BINDING DEHYDROGENASE"/>
    <property type="match status" value="1"/>
</dbReference>
<name>N9RRC5_9GAMM</name>
<dbReference type="Pfam" id="PF08240">
    <property type="entry name" value="ADH_N"/>
    <property type="match status" value="1"/>
</dbReference>
<sequence length="327" mass="34872">MQSIIHHSFGEPVDVLQLGDMPQPEPKAGEVRIKMIMSPMHNHDVWTVRGSYGYKPTLPAIGGSEAVGIVDAVGEGVDASKFGQRVAVAGVHGSWAEYFIAPAASIIPLNDAIDDQTAAQLIGMPISALMLLDFVNVQAGQWLIQNTANGAVGKTVAMIAQARGLQVINLVRRSDAIAEMQALGIQHVVATDQPDWKRQVKAIHTDQPLIAGVDSIGGSASGEMLNLLSENSLLVSFGSMTGETMQISSGDLIFKQATVKGFWASVVNKEMPAERKKALFVELLTLATQKKLILPVEGIFSFDQIETAALKATQGARQGKVLLTPSL</sequence>
<dbReference type="Proteomes" id="UP000013084">
    <property type="component" value="Unassembled WGS sequence"/>
</dbReference>
<organism evidence="4 5">
    <name type="scientific">Acinetobacter higginsii</name>
    <dbReference type="NCBI Taxonomy" id="70347"/>
    <lineage>
        <taxon>Bacteria</taxon>
        <taxon>Pseudomonadati</taxon>
        <taxon>Pseudomonadota</taxon>
        <taxon>Gammaproteobacteria</taxon>
        <taxon>Moraxellales</taxon>
        <taxon>Moraxellaceae</taxon>
        <taxon>Acinetobacter</taxon>
    </lineage>
</organism>
<dbReference type="EMBL" id="APRN01000033">
    <property type="protein sequence ID" value="ENX60498.1"/>
    <property type="molecule type" value="Genomic_DNA"/>
</dbReference>
<evidence type="ECO:0000256" key="2">
    <source>
        <dbReference type="ARBA" id="ARBA00023002"/>
    </source>
</evidence>
<dbReference type="RefSeq" id="WP_005201545.1">
    <property type="nucleotide sequence ID" value="NZ_KB850071.1"/>
</dbReference>
<dbReference type="PATRIC" id="fig|1217700.3.peg.998"/>
<gene>
    <name evidence="4" type="ORF">F902_01046</name>
</gene>
<dbReference type="GO" id="GO:0070402">
    <property type="term" value="F:NADPH binding"/>
    <property type="evidence" value="ECO:0007669"/>
    <property type="project" value="TreeGrafter"/>
</dbReference>
<keyword evidence="5" id="KW-1185">Reference proteome</keyword>
<keyword evidence="1" id="KW-0521">NADP</keyword>
<dbReference type="AlphaFoldDB" id="N9RRC5"/>
<evidence type="ECO:0000256" key="1">
    <source>
        <dbReference type="ARBA" id="ARBA00022857"/>
    </source>
</evidence>
<evidence type="ECO:0000313" key="4">
    <source>
        <dbReference type="EMBL" id="ENX60498.1"/>
    </source>
</evidence>
<dbReference type="Pfam" id="PF00107">
    <property type="entry name" value="ADH_zinc_N"/>
    <property type="match status" value="1"/>
</dbReference>
<evidence type="ECO:0000313" key="5">
    <source>
        <dbReference type="Proteomes" id="UP000013084"/>
    </source>
</evidence>
<reference evidence="4 5" key="1">
    <citation type="submission" date="2013-02" db="EMBL/GenBank/DDBJ databases">
        <title>The Genome Sequence of Acinetobacter sp. CIP 70.18.</title>
        <authorList>
            <consortium name="The Broad Institute Genome Sequencing Platform"/>
            <consortium name="The Broad Institute Genome Sequencing Center for Infectious Disease"/>
            <person name="Cerqueira G."/>
            <person name="Feldgarden M."/>
            <person name="Courvalin P."/>
            <person name="Perichon B."/>
            <person name="Grillot-Courvalin C."/>
            <person name="Clermont D."/>
            <person name="Rocha E."/>
            <person name="Yoon E.-J."/>
            <person name="Nemec A."/>
            <person name="Walker B."/>
            <person name="Young S.K."/>
            <person name="Zeng Q."/>
            <person name="Gargeya S."/>
            <person name="Fitzgerald M."/>
            <person name="Haas B."/>
            <person name="Abouelleil A."/>
            <person name="Alvarado L."/>
            <person name="Arachchi H.M."/>
            <person name="Berlin A.M."/>
            <person name="Chapman S.B."/>
            <person name="Dewar J."/>
            <person name="Goldberg J."/>
            <person name="Griggs A."/>
            <person name="Gujja S."/>
            <person name="Hansen M."/>
            <person name="Howarth C."/>
            <person name="Imamovic A."/>
            <person name="Larimer J."/>
            <person name="McCowan C."/>
            <person name="Murphy C."/>
            <person name="Neiman D."/>
            <person name="Pearson M."/>
            <person name="Priest M."/>
            <person name="Roberts A."/>
            <person name="Saif S."/>
            <person name="Shea T."/>
            <person name="Sisk P."/>
            <person name="Sykes S."/>
            <person name="Wortman J."/>
            <person name="Nusbaum C."/>
            <person name="Birren B."/>
        </authorList>
    </citation>
    <scope>NUCLEOTIDE SEQUENCE [LARGE SCALE GENOMIC DNA]</scope>
    <source>
        <strain evidence="4 5">CIP 70.18</strain>
    </source>
</reference>
<dbReference type="InterPro" id="IPR013149">
    <property type="entry name" value="ADH-like_C"/>
</dbReference>
<dbReference type="InterPro" id="IPR013154">
    <property type="entry name" value="ADH-like_N"/>
</dbReference>
<dbReference type="Gene3D" id="3.90.180.10">
    <property type="entry name" value="Medium-chain alcohol dehydrogenases, catalytic domain"/>
    <property type="match status" value="1"/>
</dbReference>
<dbReference type="InterPro" id="IPR020843">
    <property type="entry name" value="ER"/>
</dbReference>
<keyword evidence="2" id="KW-0560">Oxidoreductase</keyword>
<dbReference type="Gene3D" id="3.40.50.720">
    <property type="entry name" value="NAD(P)-binding Rossmann-like Domain"/>
    <property type="match status" value="1"/>
</dbReference>
<dbReference type="GO" id="GO:0016651">
    <property type="term" value="F:oxidoreductase activity, acting on NAD(P)H"/>
    <property type="evidence" value="ECO:0007669"/>
    <property type="project" value="TreeGrafter"/>
</dbReference>
<dbReference type="SUPFAM" id="SSF51735">
    <property type="entry name" value="NAD(P)-binding Rossmann-fold domains"/>
    <property type="match status" value="1"/>
</dbReference>
<dbReference type="PANTHER" id="PTHR48106">
    <property type="entry name" value="QUINONE OXIDOREDUCTASE PIG3-RELATED"/>
    <property type="match status" value="1"/>
</dbReference>
<dbReference type="SUPFAM" id="SSF50129">
    <property type="entry name" value="GroES-like"/>
    <property type="match status" value="1"/>
</dbReference>
<dbReference type="InterPro" id="IPR011032">
    <property type="entry name" value="GroES-like_sf"/>
</dbReference>